<protein>
    <submittedName>
        <fullName evidence="7">CidA/LrgA family protein</fullName>
    </submittedName>
</protein>
<sequence>MKYVKEAGIIFGMSAAGEILNKLLPLPVPAGVYGLFLLLICLVAGLVKLEWLEATGNWLLDAMPIMFLPACVGIMESFGELRAVLIPFVVTAVVSTVLVIGVTGQVAQWIIRRKRGGEER</sequence>
<comment type="caution">
    <text evidence="7">The sequence shown here is derived from an EMBL/GenBank/DDBJ whole genome shotgun (WGS) entry which is preliminary data.</text>
</comment>
<accession>A0A9D1W2S5</accession>
<dbReference type="PANTHER" id="PTHR33931:SF2">
    <property type="entry name" value="HOLIN-LIKE PROTEIN CIDA"/>
    <property type="match status" value="1"/>
</dbReference>
<dbReference type="InterPro" id="IPR005538">
    <property type="entry name" value="LrgA/CidA"/>
</dbReference>
<evidence type="ECO:0000256" key="5">
    <source>
        <dbReference type="ARBA" id="ARBA00023136"/>
    </source>
</evidence>
<organism evidence="7 8">
    <name type="scientific">Candidatus Lachnoclostridium stercoripullorum</name>
    <dbReference type="NCBI Taxonomy" id="2838635"/>
    <lineage>
        <taxon>Bacteria</taxon>
        <taxon>Bacillati</taxon>
        <taxon>Bacillota</taxon>
        <taxon>Clostridia</taxon>
        <taxon>Lachnospirales</taxon>
        <taxon>Lachnospiraceae</taxon>
    </lineage>
</organism>
<evidence type="ECO:0000313" key="8">
    <source>
        <dbReference type="Proteomes" id="UP000886780"/>
    </source>
</evidence>
<proteinExistence type="predicted"/>
<feature type="transmembrane region" description="Helical" evidence="6">
    <location>
        <begin position="30"/>
        <end position="47"/>
    </location>
</feature>
<dbReference type="Pfam" id="PF03788">
    <property type="entry name" value="LrgA"/>
    <property type="match status" value="1"/>
</dbReference>
<feature type="transmembrane region" description="Helical" evidence="6">
    <location>
        <begin position="84"/>
        <end position="111"/>
    </location>
</feature>
<reference evidence="7" key="1">
    <citation type="journal article" date="2021" name="PeerJ">
        <title>Extensive microbial diversity within the chicken gut microbiome revealed by metagenomics and culture.</title>
        <authorList>
            <person name="Gilroy R."/>
            <person name="Ravi A."/>
            <person name="Getino M."/>
            <person name="Pursley I."/>
            <person name="Horton D.L."/>
            <person name="Alikhan N.F."/>
            <person name="Baker D."/>
            <person name="Gharbi K."/>
            <person name="Hall N."/>
            <person name="Watson M."/>
            <person name="Adriaenssens E.M."/>
            <person name="Foster-Nyarko E."/>
            <person name="Jarju S."/>
            <person name="Secka A."/>
            <person name="Antonio M."/>
            <person name="Oren A."/>
            <person name="Chaudhuri R.R."/>
            <person name="La Ragione R."/>
            <person name="Hildebrand F."/>
            <person name="Pallen M.J."/>
        </authorList>
    </citation>
    <scope>NUCLEOTIDE SEQUENCE</scope>
    <source>
        <strain evidence="7">ChiGjej4B4-12881</strain>
    </source>
</reference>
<dbReference type="GO" id="GO:0005886">
    <property type="term" value="C:plasma membrane"/>
    <property type="evidence" value="ECO:0007669"/>
    <property type="project" value="UniProtKB-SubCell"/>
</dbReference>
<dbReference type="Proteomes" id="UP000886780">
    <property type="component" value="Unassembled WGS sequence"/>
</dbReference>
<dbReference type="AlphaFoldDB" id="A0A9D1W2S5"/>
<comment type="subcellular location">
    <subcellularLocation>
        <location evidence="1">Cell membrane</location>
        <topology evidence="1">Multi-pass membrane protein</topology>
    </subcellularLocation>
</comment>
<evidence type="ECO:0000256" key="1">
    <source>
        <dbReference type="ARBA" id="ARBA00004651"/>
    </source>
</evidence>
<evidence type="ECO:0000256" key="2">
    <source>
        <dbReference type="ARBA" id="ARBA00022475"/>
    </source>
</evidence>
<dbReference type="EMBL" id="DXEU01000050">
    <property type="protein sequence ID" value="HIX51726.1"/>
    <property type="molecule type" value="Genomic_DNA"/>
</dbReference>
<keyword evidence="4 6" id="KW-1133">Transmembrane helix</keyword>
<gene>
    <name evidence="7" type="ORF">IAA28_02840</name>
</gene>
<keyword evidence="2" id="KW-1003">Cell membrane</keyword>
<dbReference type="PANTHER" id="PTHR33931">
    <property type="entry name" value="HOLIN-LIKE PROTEIN CIDA-RELATED"/>
    <property type="match status" value="1"/>
</dbReference>
<reference evidence="7" key="2">
    <citation type="submission" date="2021-04" db="EMBL/GenBank/DDBJ databases">
        <authorList>
            <person name="Gilroy R."/>
        </authorList>
    </citation>
    <scope>NUCLEOTIDE SEQUENCE</scope>
    <source>
        <strain evidence="7">ChiGjej4B4-12881</strain>
    </source>
</reference>
<evidence type="ECO:0000313" key="7">
    <source>
        <dbReference type="EMBL" id="HIX51726.1"/>
    </source>
</evidence>
<keyword evidence="3 6" id="KW-0812">Transmembrane</keyword>
<name>A0A9D1W2S5_9FIRM</name>
<evidence type="ECO:0000256" key="6">
    <source>
        <dbReference type="SAM" id="Phobius"/>
    </source>
</evidence>
<keyword evidence="5 6" id="KW-0472">Membrane</keyword>
<evidence type="ECO:0000256" key="4">
    <source>
        <dbReference type="ARBA" id="ARBA00022989"/>
    </source>
</evidence>
<feature type="transmembrane region" description="Helical" evidence="6">
    <location>
        <begin position="59"/>
        <end position="78"/>
    </location>
</feature>
<evidence type="ECO:0000256" key="3">
    <source>
        <dbReference type="ARBA" id="ARBA00022692"/>
    </source>
</evidence>